<dbReference type="AlphaFoldDB" id="A0A411PJW8"/>
<proteinExistence type="predicted"/>
<sequence length="141" mass="15794">MKQWYFSNNGEVSGPLGLADSNEFIKANPQSYAWHPSYAHWIPVCDVEEFDIAVSPPPPPIDVPQELIEKMLAKEQELNSALNRIEGTLQVIHGSLNDLDRDTNKCKTTTQNLNEQVKNTLRSVNEQYAALQKNLAGVSDN</sequence>
<reference evidence="3 4" key="1">
    <citation type="submission" date="2019-02" db="EMBL/GenBank/DDBJ databases">
        <title>Shewanella sp. D4-2 isolated from Dokdo Island.</title>
        <authorList>
            <person name="Baek K."/>
        </authorList>
    </citation>
    <scope>NUCLEOTIDE SEQUENCE [LARGE SCALE GENOMIC DNA]</scope>
    <source>
        <strain evidence="3 4">D4-2</strain>
    </source>
</reference>
<evidence type="ECO:0000313" key="4">
    <source>
        <dbReference type="Proteomes" id="UP000291106"/>
    </source>
</evidence>
<feature type="coiled-coil region" evidence="1">
    <location>
        <begin position="114"/>
        <end position="141"/>
    </location>
</feature>
<evidence type="ECO:0000313" key="3">
    <source>
        <dbReference type="EMBL" id="QBF83849.1"/>
    </source>
</evidence>
<gene>
    <name evidence="3" type="ORF">EXU30_15060</name>
</gene>
<dbReference type="RefSeq" id="WP_130601373.1">
    <property type="nucleotide sequence ID" value="NZ_CP036200.1"/>
</dbReference>
<dbReference type="Pfam" id="PF14237">
    <property type="entry name" value="GYF_2"/>
    <property type="match status" value="1"/>
</dbReference>
<dbReference type="Proteomes" id="UP000291106">
    <property type="component" value="Chromosome"/>
</dbReference>
<evidence type="ECO:0000256" key="1">
    <source>
        <dbReference type="SAM" id="Coils"/>
    </source>
</evidence>
<accession>A0A411PJW8</accession>
<dbReference type="EMBL" id="CP036200">
    <property type="protein sequence ID" value="QBF83849.1"/>
    <property type="molecule type" value="Genomic_DNA"/>
</dbReference>
<evidence type="ECO:0000259" key="2">
    <source>
        <dbReference type="Pfam" id="PF14237"/>
    </source>
</evidence>
<keyword evidence="4" id="KW-1185">Reference proteome</keyword>
<feature type="domain" description="GYF" evidence="2">
    <location>
        <begin position="4"/>
        <end position="50"/>
    </location>
</feature>
<dbReference type="OrthoDB" id="9779518at2"/>
<dbReference type="KEGG" id="smai:EXU30_15060"/>
<organism evidence="3 4">
    <name type="scientific">Shewanella maritima</name>
    <dbReference type="NCBI Taxonomy" id="2520507"/>
    <lineage>
        <taxon>Bacteria</taxon>
        <taxon>Pseudomonadati</taxon>
        <taxon>Pseudomonadota</taxon>
        <taxon>Gammaproteobacteria</taxon>
        <taxon>Alteromonadales</taxon>
        <taxon>Shewanellaceae</taxon>
        <taxon>Shewanella</taxon>
    </lineage>
</organism>
<dbReference type="InterPro" id="IPR025640">
    <property type="entry name" value="GYF_2"/>
</dbReference>
<keyword evidence="1" id="KW-0175">Coiled coil</keyword>
<protein>
    <submittedName>
        <fullName evidence="3">DUF4339 domain-containing protein</fullName>
    </submittedName>
</protein>
<name>A0A411PJW8_9GAMM</name>